<dbReference type="SUPFAM" id="SSF75217">
    <property type="entry name" value="alpha/beta knot"/>
    <property type="match status" value="1"/>
</dbReference>
<dbReference type="GO" id="GO:0008168">
    <property type="term" value="F:methyltransferase activity"/>
    <property type="evidence" value="ECO:0007669"/>
    <property type="project" value="InterPro"/>
</dbReference>
<dbReference type="OrthoDB" id="411882at2759"/>
<dbReference type="PANTHER" id="PTHR43453">
    <property type="entry name" value="RRNA METHYLASE-LIKE"/>
    <property type="match status" value="1"/>
</dbReference>
<dbReference type="GO" id="GO:0002938">
    <property type="term" value="P:tRNA guanine ribose methylation"/>
    <property type="evidence" value="ECO:0007669"/>
    <property type="project" value="TreeGrafter"/>
</dbReference>
<dbReference type="AlphaFoldDB" id="A0A812VI70"/>
<evidence type="ECO:0000313" key="1">
    <source>
        <dbReference type="EMBL" id="CAE7631847.1"/>
    </source>
</evidence>
<name>A0A812VI70_9DINO</name>
<dbReference type="Gene3D" id="3.40.1280.10">
    <property type="match status" value="1"/>
</dbReference>
<keyword evidence="2" id="KW-1185">Reference proteome</keyword>
<proteinExistence type="predicted"/>
<evidence type="ECO:0000313" key="2">
    <source>
        <dbReference type="Proteomes" id="UP000601435"/>
    </source>
</evidence>
<dbReference type="PANTHER" id="PTHR43453:SF3">
    <property type="entry name" value="TRNA_RRNA METHYLTRANSFERASE SPOU TYPE DOMAIN-CONTAINING PROTEIN"/>
    <property type="match status" value="1"/>
</dbReference>
<sequence length="343" mass="38064">MPRCLALSLKPSARGVLGRLGMQPSSLAVFRGLGSDARDAGKKPLSARFGFRRFWGCHEGLGLTALGLCWRRVRAKQPPRAAREGCQAALHASHLKEIQELLQPMISERRLDRARRVLQKRTQAVRLVFLRQKPADVLAALRTMDQFSLQFAEIIGELEDDLEKPGDTSGGSRNFVTVRQSPDLQSCTQSLRKAGHLCVCLRGGAVLSAEGLQTEASLASLKVCERRPPKLAVVFGEEGGVEEDRKNYDMQVSLPQRGFACGLSLNVTVAMVLVHLRCAGLLSGHSLSSWQRDLLWTQWLVELHGRESSMALLQERGLAWQVELLSELVQERPKDNELVPFML</sequence>
<dbReference type="InterPro" id="IPR033671">
    <property type="entry name" value="TrmH"/>
</dbReference>
<accession>A0A812VI70</accession>
<evidence type="ECO:0008006" key="3">
    <source>
        <dbReference type="Google" id="ProtNLM"/>
    </source>
</evidence>
<dbReference type="InterPro" id="IPR029026">
    <property type="entry name" value="tRNA_m1G_MTases_N"/>
</dbReference>
<dbReference type="Proteomes" id="UP000601435">
    <property type="component" value="Unassembled WGS sequence"/>
</dbReference>
<reference evidence="1" key="1">
    <citation type="submission" date="2021-02" db="EMBL/GenBank/DDBJ databases">
        <authorList>
            <person name="Dougan E. K."/>
            <person name="Rhodes N."/>
            <person name="Thang M."/>
            <person name="Chan C."/>
        </authorList>
    </citation>
    <scope>NUCLEOTIDE SEQUENCE</scope>
</reference>
<dbReference type="InterPro" id="IPR029028">
    <property type="entry name" value="Alpha/beta_knot_MTases"/>
</dbReference>
<organism evidence="1 2">
    <name type="scientific">Symbiodinium necroappetens</name>
    <dbReference type="NCBI Taxonomy" id="1628268"/>
    <lineage>
        <taxon>Eukaryota</taxon>
        <taxon>Sar</taxon>
        <taxon>Alveolata</taxon>
        <taxon>Dinophyceae</taxon>
        <taxon>Suessiales</taxon>
        <taxon>Symbiodiniaceae</taxon>
        <taxon>Symbiodinium</taxon>
    </lineage>
</organism>
<protein>
    <recommendedName>
        <fullName evidence="3">tRNA/rRNA methyltransferase SpoU type domain-containing protein</fullName>
    </recommendedName>
</protein>
<comment type="caution">
    <text evidence="1">The sequence shown here is derived from an EMBL/GenBank/DDBJ whole genome shotgun (WGS) entry which is preliminary data.</text>
</comment>
<gene>
    <name evidence="1" type="ORF">SNEC2469_LOCUS17804</name>
</gene>
<dbReference type="EMBL" id="CAJNJA010029618">
    <property type="protein sequence ID" value="CAE7631847.1"/>
    <property type="molecule type" value="Genomic_DNA"/>
</dbReference>